<dbReference type="eggNOG" id="COG1609">
    <property type="taxonomic scope" value="Bacteria"/>
</dbReference>
<gene>
    <name evidence="5" type="ordered locus">Cphy_0595</name>
</gene>
<dbReference type="HOGENOM" id="CLU_037628_6_1_9"/>
<dbReference type="SUPFAM" id="SSF47413">
    <property type="entry name" value="lambda repressor-like DNA-binding domains"/>
    <property type="match status" value="1"/>
</dbReference>
<dbReference type="PROSITE" id="PS50932">
    <property type="entry name" value="HTH_LACI_2"/>
    <property type="match status" value="1"/>
</dbReference>
<protein>
    <submittedName>
        <fullName evidence="5">Transcriptional regulator, LacI family</fullName>
        <ecNumber evidence="5">5.1.1.1</ecNumber>
    </submittedName>
</protein>
<keyword evidence="2" id="KW-0238">DNA-binding</keyword>
<evidence type="ECO:0000259" key="4">
    <source>
        <dbReference type="PROSITE" id="PS50932"/>
    </source>
</evidence>
<dbReference type="EC" id="5.1.1.1" evidence="5"/>
<dbReference type="AlphaFoldDB" id="A9KIY3"/>
<dbReference type="Pfam" id="PF00356">
    <property type="entry name" value="LacI"/>
    <property type="match status" value="1"/>
</dbReference>
<dbReference type="SUPFAM" id="SSF53822">
    <property type="entry name" value="Periplasmic binding protein-like I"/>
    <property type="match status" value="1"/>
</dbReference>
<dbReference type="RefSeq" id="WP_012198626.1">
    <property type="nucleotide sequence ID" value="NC_010001.1"/>
</dbReference>
<dbReference type="InterPro" id="IPR001761">
    <property type="entry name" value="Peripla_BP/Lac1_sug-bd_dom"/>
</dbReference>
<dbReference type="STRING" id="357809.Cphy_0595"/>
<evidence type="ECO:0000313" key="5">
    <source>
        <dbReference type="EMBL" id="ABX40982.1"/>
    </source>
</evidence>
<dbReference type="CDD" id="cd06267">
    <property type="entry name" value="PBP1_LacI_sugar_binding-like"/>
    <property type="match status" value="1"/>
</dbReference>
<name>A9KIY3_LACP7</name>
<dbReference type="InterPro" id="IPR000843">
    <property type="entry name" value="HTH_LacI"/>
</dbReference>
<dbReference type="Pfam" id="PF00532">
    <property type="entry name" value="Peripla_BP_1"/>
    <property type="match status" value="1"/>
</dbReference>
<keyword evidence="6" id="KW-1185">Reference proteome</keyword>
<keyword evidence="5" id="KW-0413">Isomerase</keyword>
<dbReference type="Gene3D" id="1.10.260.40">
    <property type="entry name" value="lambda repressor-like DNA-binding domains"/>
    <property type="match status" value="1"/>
</dbReference>
<sequence precursor="true">MNGKYATLKDVAKLAGTTASTVSYVLNDSKERYISDEMRRRVLEAAKDLNYVKCSVASSLKGEKRKIIAVLVPQFSNQFFTRIILAIENVADQFDYVLTIYNTFDDPKREKVIINRMAQHRMDGYIIIPTYEGVKNTEQLRKIGIPMVVMDRPLEGIDDFIWVTTNNYQCGYKGAHYLALKGHRNIAFIGWNSRINDLDSRKNGFWDALAASGITSEEAIVIDGEFSEEDGYKMTKNLLKTRPDITAIFYGYNVQAQGGVRYLMKENIEIGKDISVMLIGSPEWAVTGYNNFTHIEQDEYNLGKSAATILFSIINGENQENIQNIIQDCSLYEGNSVYDITKTKKERML</sequence>
<accession>A9KIY3</accession>
<dbReference type="PANTHER" id="PTHR30146">
    <property type="entry name" value="LACI-RELATED TRANSCRIPTIONAL REPRESSOR"/>
    <property type="match status" value="1"/>
</dbReference>
<dbReference type="KEGG" id="cpy:Cphy_0595"/>
<reference evidence="6" key="1">
    <citation type="submission" date="2007-11" db="EMBL/GenBank/DDBJ databases">
        <title>Complete genome sequence of Clostridium phytofermentans ISDg.</title>
        <authorList>
            <person name="Leschine S.B."/>
            <person name="Warnick T.A."/>
            <person name="Blanchard J.L."/>
            <person name="Schnell D.J."/>
            <person name="Petit E.L."/>
            <person name="LaTouf W.G."/>
            <person name="Copeland A."/>
            <person name="Lucas S."/>
            <person name="Lapidus A."/>
            <person name="Barry K."/>
            <person name="Glavina del Rio T."/>
            <person name="Dalin E."/>
            <person name="Tice H."/>
            <person name="Pitluck S."/>
            <person name="Kiss H."/>
            <person name="Brettin T."/>
            <person name="Bruce D."/>
            <person name="Detter J.C."/>
            <person name="Han C."/>
            <person name="Kuske C."/>
            <person name="Schmutz J."/>
            <person name="Larimer F."/>
            <person name="Land M."/>
            <person name="Hauser L."/>
            <person name="Kyrpides N."/>
            <person name="Kim E.A."/>
            <person name="Richardson P."/>
        </authorList>
    </citation>
    <scope>NUCLEOTIDE SEQUENCE [LARGE SCALE GENOMIC DNA]</scope>
    <source>
        <strain evidence="6">ATCC 700394 / DSM 18823 / ISDg</strain>
    </source>
</reference>
<dbReference type="Gene3D" id="3.40.50.2300">
    <property type="match status" value="2"/>
</dbReference>
<dbReference type="CDD" id="cd01392">
    <property type="entry name" value="HTH_LacI"/>
    <property type="match status" value="1"/>
</dbReference>
<evidence type="ECO:0000256" key="2">
    <source>
        <dbReference type="ARBA" id="ARBA00023125"/>
    </source>
</evidence>
<dbReference type="GO" id="GO:0003700">
    <property type="term" value="F:DNA-binding transcription factor activity"/>
    <property type="evidence" value="ECO:0007669"/>
    <property type="project" value="TreeGrafter"/>
</dbReference>
<dbReference type="InterPro" id="IPR010982">
    <property type="entry name" value="Lambda_DNA-bd_dom_sf"/>
</dbReference>
<evidence type="ECO:0000256" key="3">
    <source>
        <dbReference type="ARBA" id="ARBA00023163"/>
    </source>
</evidence>
<dbReference type="GO" id="GO:0008784">
    <property type="term" value="F:alanine racemase activity"/>
    <property type="evidence" value="ECO:0007669"/>
    <property type="project" value="UniProtKB-EC"/>
</dbReference>
<feature type="domain" description="HTH lacI-type" evidence="4">
    <location>
        <begin position="6"/>
        <end position="62"/>
    </location>
</feature>
<evidence type="ECO:0000313" key="6">
    <source>
        <dbReference type="Proteomes" id="UP000000370"/>
    </source>
</evidence>
<keyword evidence="3" id="KW-0804">Transcription</keyword>
<dbReference type="Proteomes" id="UP000000370">
    <property type="component" value="Chromosome"/>
</dbReference>
<dbReference type="EMBL" id="CP000885">
    <property type="protein sequence ID" value="ABX40982.1"/>
    <property type="molecule type" value="Genomic_DNA"/>
</dbReference>
<dbReference type="PANTHER" id="PTHR30146:SF109">
    <property type="entry name" value="HTH-TYPE TRANSCRIPTIONAL REGULATOR GALS"/>
    <property type="match status" value="1"/>
</dbReference>
<keyword evidence="1" id="KW-0805">Transcription regulation</keyword>
<evidence type="ECO:0000256" key="1">
    <source>
        <dbReference type="ARBA" id="ARBA00023015"/>
    </source>
</evidence>
<proteinExistence type="predicted"/>
<dbReference type="InterPro" id="IPR028082">
    <property type="entry name" value="Peripla_BP_I"/>
</dbReference>
<organism evidence="5 6">
    <name type="scientific">Lachnoclostridium phytofermentans (strain ATCC 700394 / DSM 18823 / ISDg)</name>
    <name type="common">Clostridium phytofermentans</name>
    <dbReference type="NCBI Taxonomy" id="357809"/>
    <lineage>
        <taxon>Bacteria</taxon>
        <taxon>Bacillati</taxon>
        <taxon>Bacillota</taxon>
        <taxon>Clostridia</taxon>
        <taxon>Lachnospirales</taxon>
        <taxon>Lachnospiraceae</taxon>
    </lineage>
</organism>
<dbReference type="SMART" id="SM00354">
    <property type="entry name" value="HTH_LACI"/>
    <property type="match status" value="1"/>
</dbReference>
<dbReference type="GO" id="GO:0000976">
    <property type="term" value="F:transcription cis-regulatory region binding"/>
    <property type="evidence" value="ECO:0007669"/>
    <property type="project" value="TreeGrafter"/>
</dbReference>
<dbReference type="OrthoDB" id="9775106at2"/>